<dbReference type="Pfam" id="PF14696">
    <property type="entry name" value="Glyoxalase_5"/>
    <property type="match status" value="1"/>
</dbReference>
<dbReference type="CDD" id="cd07250">
    <property type="entry name" value="HPPD_C_like"/>
    <property type="match status" value="1"/>
</dbReference>
<gene>
    <name evidence="7" type="ORF">C942_02796</name>
</gene>
<dbReference type="CDD" id="cd08342">
    <property type="entry name" value="HPPD_N_like"/>
    <property type="match status" value="1"/>
</dbReference>
<dbReference type="InterPro" id="IPR005956">
    <property type="entry name" value="4OHPhenylPyrv_dOase"/>
</dbReference>
<sequence>MSKKIENPLGTDGFEFVEYTAPTPEGIANLKNLFHLMGFAEVAKHKHKAVWLFRQGDINFIVNGEAHSQAAGFAGVHGASVNAMAFRVRDSSKALEYATEQGATACAAQAGPMELNIPAIYGIGDSLIYLVDRYGEHDIYEIDFDYYPDYKARMAQLDAGLVMIDHLTHNVQRGNMDVWAGFYERIANFREIRHFDIKGKMTGLLSRAMTSPCGRIRIPINESSDDKSQIAEYLEQYNGEGIQHIALSTKDIYATVQKLKDGGLAFMDTPDTYYENVDKRLPGHNEDVARLNGLKILIDGDETGILLQIFTDTVIGPVFFEIIQRKGNQGFGEGNFQALFESIELDQIRRGVLDTEDK</sequence>
<dbReference type="SUPFAM" id="SSF54593">
    <property type="entry name" value="Glyoxalase/Bleomycin resistance protein/Dihydroxybiphenyl dioxygenase"/>
    <property type="match status" value="1"/>
</dbReference>
<dbReference type="InterPro" id="IPR004360">
    <property type="entry name" value="Glyas_Fos-R_dOase_dom"/>
</dbReference>
<dbReference type="FunFam" id="3.10.180.10:FF:000018">
    <property type="entry name" value="4-hydroxyphenylpyruvate dioxygenase"/>
    <property type="match status" value="1"/>
</dbReference>
<comment type="caution">
    <text evidence="7">The sequence shown here is derived from an EMBL/GenBank/DDBJ whole genome shotgun (WGS) entry which is preliminary data.</text>
</comment>
<dbReference type="FunFam" id="3.10.180.10:FF:000007">
    <property type="entry name" value="4-hydroxyphenylpyruvate dioxygenase"/>
    <property type="match status" value="1"/>
</dbReference>
<dbReference type="RefSeq" id="WP_007468447.1">
    <property type="nucleotide sequence ID" value="NZ_AMZO01000030.1"/>
</dbReference>
<dbReference type="GO" id="GO:0006572">
    <property type="term" value="P:L-tyrosine catabolic process"/>
    <property type="evidence" value="ECO:0007669"/>
    <property type="project" value="TreeGrafter"/>
</dbReference>
<keyword evidence="8" id="KW-1185">Reference proteome</keyword>
<reference evidence="7 8" key="1">
    <citation type="submission" date="2012-12" db="EMBL/GenBank/DDBJ databases">
        <title>Genome Assembly of Photobacterium sp. AK15.</title>
        <authorList>
            <person name="Khatri I."/>
            <person name="Vaidya B."/>
            <person name="Srinivas T.N.R."/>
            <person name="Subramanian S."/>
            <person name="Pinnaka A."/>
        </authorList>
    </citation>
    <scope>NUCLEOTIDE SEQUENCE [LARGE SCALE GENOMIC DNA]</scope>
    <source>
        <strain evidence="7 8">AK15</strain>
    </source>
</reference>
<feature type="domain" description="VOC" evidence="6">
    <location>
        <begin position="163"/>
        <end position="312"/>
    </location>
</feature>
<evidence type="ECO:0000256" key="2">
    <source>
        <dbReference type="ARBA" id="ARBA00022723"/>
    </source>
</evidence>
<dbReference type="Proteomes" id="UP000011134">
    <property type="component" value="Unassembled WGS sequence"/>
</dbReference>
<accession>L8J9L0</accession>
<comment type="cofactor">
    <cofactor evidence="5">
        <name>Fe cation</name>
        <dbReference type="ChEBI" id="CHEBI:24875"/>
    </cofactor>
    <text evidence="5">Binds 1 Fe cation per subunit.</text>
</comment>
<dbReference type="Gene3D" id="3.10.180.10">
    <property type="entry name" value="2,3-Dihydroxybiphenyl 1,2-Dioxygenase, domain 1"/>
    <property type="match status" value="2"/>
</dbReference>
<evidence type="ECO:0000313" key="7">
    <source>
        <dbReference type="EMBL" id="ELR64214.1"/>
    </source>
</evidence>
<keyword evidence="4 5" id="KW-0408">Iron</keyword>
<dbReference type="NCBIfam" id="TIGR01263">
    <property type="entry name" value="4HPPD"/>
    <property type="match status" value="1"/>
</dbReference>
<name>L8J9L0_9GAMM</name>
<dbReference type="InterPro" id="IPR041736">
    <property type="entry name" value="4OHPhenylPyrv_dOase_N"/>
</dbReference>
<evidence type="ECO:0000256" key="3">
    <source>
        <dbReference type="ARBA" id="ARBA00022737"/>
    </source>
</evidence>
<dbReference type="InterPro" id="IPR029068">
    <property type="entry name" value="Glyas_Bleomycin-R_OHBP_Dase"/>
</dbReference>
<dbReference type="EMBL" id="AMZO01000030">
    <property type="protein sequence ID" value="ELR64214.1"/>
    <property type="molecule type" value="Genomic_DNA"/>
</dbReference>
<evidence type="ECO:0000256" key="1">
    <source>
        <dbReference type="ARBA" id="ARBA00005877"/>
    </source>
</evidence>
<dbReference type="GO" id="GO:0003868">
    <property type="term" value="F:4-hydroxyphenylpyruvate dioxygenase activity"/>
    <property type="evidence" value="ECO:0007669"/>
    <property type="project" value="InterPro"/>
</dbReference>
<dbReference type="AlphaFoldDB" id="L8J9L0"/>
<dbReference type="GO" id="GO:0046872">
    <property type="term" value="F:metal ion binding"/>
    <property type="evidence" value="ECO:0007669"/>
    <property type="project" value="UniProtKB-KW"/>
</dbReference>
<evidence type="ECO:0000259" key="6">
    <source>
        <dbReference type="PROSITE" id="PS51819"/>
    </source>
</evidence>
<dbReference type="PROSITE" id="PS51819">
    <property type="entry name" value="VOC"/>
    <property type="match status" value="2"/>
</dbReference>
<keyword evidence="3" id="KW-0677">Repeat</keyword>
<organism evidence="7 8">
    <name type="scientific">Photobacterium marinum</name>
    <dbReference type="NCBI Taxonomy" id="1056511"/>
    <lineage>
        <taxon>Bacteria</taxon>
        <taxon>Pseudomonadati</taxon>
        <taxon>Pseudomonadota</taxon>
        <taxon>Gammaproteobacteria</taxon>
        <taxon>Vibrionales</taxon>
        <taxon>Vibrionaceae</taxon>
        <taxon>Photobacterium</taxon>
    </lineage>
</organism>
<dbReference type="InterPro" id="IPR041735">
    <property type="entry name" value="4OHPhenylPyrv_dOase_C"/>
</dbReference>
<evidence type="ECO:0000256" key="4">
    <source>
        <dbReference type="ARBA" id="ARBA00023004"/>
    </source>
</evidence>
<evidence type="ECO:0000313" key="8">
    <source>
        <dbReference type="Proteomes" id="UP000011134"/>
    </source>
</evidence>
<dbReference type="PIRSF" id="PIRSF009283">
    <property type="entry name" value="HPP_dOase"/>
    <property type="match status" value="1"/>
</dbReference>
<feature type="domain" description="VOC" evidence="6">
    <location>
        <begin position="13"/>
        <end position="133"/>
    </location>
</feature>
<protein>
    <submittedName>
        <fullName evidence="7">4-hydroxyphenylpyruvate dioxygenase</fullName>
    </submittedName>
</protein>
<feature type="binding site" evidence="5">
    <location>
        <position position="166"/>
    </location>
    <ligand>
        <name>Fe cation</name>
        <dbReference type="ChEBI" id="CHEBI:24875"/>
    </ligand>
</feature>
<keyword evidence="7" id="KW-0560">Oxidoreductase</keyword>
<dbReference type="PANTHER" id="PTHR11959">
    <property type="entry name" value="4-HYDROXYPHENYLPYRUVATE DIOXYGENASE"/>
    <property type="match status" value="1"/>
</dbReference>
<feature type="binding site" evidence="5">
    <location>
        <position position="321"/>
    </location>
    <ligand>
        <name>Fe cation</name>
        <dbReference type="ChEBI" id="CHEBI:24875"/>
    </ligand>
</feature>
<proteinExistence type="inferred from homology"/>
<evidence type="ECO:0000256" key="5">
    <source>
        <dbReference type="PIRSR" id="PIRSR009283-1"/>
    </source>
</evidence>
<keyword evidence="7" id="KW-0670">Pyruvate</keyword>
<keyword evidence="2 5" id="KW-0479">Metal-binding</keyword>
<dbReference type="Pfam" id="PF00903">
    <property type="entry name" value="Glyoxalase"/>
    <property type="match status" value="1"/>
</dbReference>
<keyword evidence="7" id="KW-0223">Dioxygenase</keyword>
<comment type="similarity">
    <text evidence="1">Belongs to the 4HPPD family.</text>
</comment>
<dbReference type="PATRIC" id="fig|1056511.3.peg.3719"/>
<dbReference type="InterPro" id="IPR037523">
    <property type="entry name" value="VOC_core"/>
</dbReference>
<dbReference type="PANTHER" id="PTHR11959:SF1">
    <property type="entry name" value="4-HYDROXYPHENYLPYRUVATE DIOXYGENASE"/>
    <property type="match status" value="1"/>
</dbReference>
<feature type="binding site" evidence="5">
    <location>
        <position position="244"/>
    </location>
    <ligand>
        <name>Fe cation</name>
        <dbReference type="ChEBI" id="CHEBI:24875"/>
    </ligand>
</feature>